<sequence>MVANNMPYPCPGFMARQMSAFSRLLSTMYFPPTDIPNFDVNKGNHFLAVDPILRAK</sequence>
<protein>
    <submittedName>
        <fullName evidence="1">Uncharacterized protein</fullName>
    </submittedName>
</protein>
<evidence type="ECO:0000313" key="2">
    <source>
        <dbReference type="Proteomes" id="UP000053825"/>
    </source>
</evidence>
<accession>A0A0L7R5N0</accession>
<name>A0A0L7R5N0_9HYME</name>
<keyword evidence="2" id="KW-1185">Reference proteome</keyword>
<proteinExistence type="predicted"/>
<reference evidence="1 2" key="1">
    <citation type="submission" date="2015-07" db="EMBL/GenBank/DDBJ databases">
        <title>The genome of Habropoda laboriosa.</title>
        <authorList>
            <person name="Pan H."/>
            <person name="Kapheim K."/>
        </authorList>
    </citation>
    <scope>NUCLEOTIDE SEQUENCE [LARGE SCALE GENOMIC DNA]</scope>
    <source>
        <strain evidence="1">0110345459</strain>
    </source>
</reference>
<dbReference type="AlphaFoldDB" id="A0A0L7R5N0"/>
<evidence type="ECO:0000313" key="1">
    <source>
        <dbReference type="EMBL" id="KOC66119.1"/>
    </source>
</evidence>
<dbReference type="EMBL" id="KQ414652">
    <property type="protein sequence ID" value="KOC66119.1"/>
    <property type="molecule type" value="Genomic_DNA"/>
</dbReference>
<organism evidence="1 2">
    <name type="scientific">Habropoda laboriosa</name>
    <dbReference type="NCBI Taxonomy" id="597456"/>
    <lineage>
        <taxon>Eukaryota</taxon>
        <taxon>Metazoa</taxon>
        <taxon>Ecdysozoa</taxon>
        <taxon>Arthropoda</taxon>
        <taxon>Hexapoda</taxon>
        <taxon>Insecta</taxon>
        <taxon>Pterygota</taxon>
        <taxon>Neoptera</taxon>
        <taxon>Endopterygota</taxon>
        <taxon>Hymenoptera</taxon>
        <taxon>Apocrita</taxon>
        <taxon>Aculeata</taxon>
        <taxon>Apoidea</taxon>
        <taxon>Anthophila</taxon>
        <taxon>Apidae</taxon>
        <taxon>Habropoda</taxon>
    </lineage>
</organism>
<dbReference type="Proteomes" id="UP000053825">
    <property type="component" value="Unassembled WGS sequence"/>
</dbReference>
<gene>
    <name evidence="1" type="ORF">WH47_01012</name>
</gene>